<comment type="caution">
    <text evidence="1">The sequence shown here is derived from an EMBL/GenBank/DDBJ whole genome shotgun (WGS) entry which is preliminary data.</text>
</comment>
<sequence>MKILPKSARKTKQDFFRKKVWTLHSILIYTCLYNNANLQVCALDHWSTDICQDAWFTASSLHASISEIDPQPEWVTFISDNEPHYHNADLMMIMGRWKEWYNIHVRKWTFLEAGEAKTAIDSHYAHISHAINRHVRLGFNIAQGSDIKLAIEGICGTLVAHLEPERPKDKKRINTLPGNSNWFLWEWPWDNNYTGYVRARAMPNIGEFNEFAPAKLEKLQKKDIQKPNPQVSQHSVPKSPWFVPMPHKLEIRPYRLTIDRLKIQLTNHSVSYNNEKLSAEALIPKKGSKFPLPLGWALKETQKFGKRAEVKELPNLTWLSQECPDMLVALISIRKLERLANPVKQDSL</sequence>
<organism evidence="1 2">
    <name type="scientific">Gigaspora rosea</name>
    <dbReference type="NCBI Taxonomy" id="44941"/>
    <lineage>
        <taxon>Eukaryota</taxon>
        <taxon>Fungi</taxon>
        <taxon>Fungi incertae sedis</taxon>
        <taxon>Mucoromycota</taxon>
        <taxon>Glomeromycotina</taxon>
        <taxon>Glomeromycetes</taxon>
        <taxon>Diversisporales</taxon>
        <taxon>Gigasporaceae</taxon>
        <taxon>Gigaspora</taxon>
    </lineage>
</organism>
<evidence type="ECO:0000313" key="1">
    <source>
        <dbReference type="EMBL" id="RIB04743.1"/>
    </source>
</evidence>
<dbReference type="AlphaFoldDB" id="A0A397UBM9"/>
<protein>
    <submittedName>
        <fullName evidence="1">Uncharacterized protein</fullName>
    </submittedName>
</protein>
<keyword evidence="2" id="KW-1185">Reference proteome</keyword>
<dbReference type="Proteomes" id="UP000266673">
    <property type="component" value="Unassembled WGS sequence"/>
</dbReference>
<accession>A0A397UBM9</accession>
<evidence type="ECO:0000313" key="2">
    <source>
        <dbReference type="Proteomes" id="UP000266673"/>
    </source>
</evidence>
<proteinExistence type="predicted"/>
<reference evidence="1 2" key="1">
    <citation type="submission" date="2018-06" db="EMBL/GenBank/DDBJ databases">
        <title>Comparative genomics reveals the genomic features of Rhizophagus irregularis, R. cerebriforme, R. diaphanum and Gigaspora rosea, and their symbiotic lifestyle signature.</title>
        <authorList>
            <person name="Morin E."/>
            <person name="San Clemente H."/>
            <person name="Chen E.C.H."/>
            <person name="De La Providencia I."/>
            <person name="Hainaut M."/>
            <person name="Kuo A."/>
            <person name="Kohler A."/>
            <person name="Murat C."/>
            <person name="Tang N."/>
            <person name="Roy S."/>
            <person name="Loubradou J."/>
            <person name="Henrissat B."/>
            <person name="Grigoriev I.V."/>
            <person name="Corradi N."/>
            <person name="Roux C."/>
            <person name="Martin F.M."/>
        </authorList>
    </citation>
    <scope>NUCLEOTIDE SEQUENCE [LARGE SCALE GENOMIC DNA]</scope>
    <source>
        <strain evidence="1 2">DAOM 194757</strain>
    </source>
</reference>
<dbReference type="EMBL" id="QKWP01002115">
    <property type="protein sequence ID" value="RIB04743.1"/>
    <property type="molecule type" value="Genomic_DNA"/>
</dbReference>
<dbReference type="OrthoDB" id="2423517at2759"/>
<gene>
    <name evidence="1" type="ORF">C2G38_2221482</name>
</gene>
<name>A0A397UBM9_9GLOM</name>